<dbReference type="EMBL" id="JPRH01000011">
    <property type="protein sequence ID" value="KFF10392.1"/>
    <property type="molecule type" value="Genomic_DNA"/>
</dbReference>
<reference evidence="1 2" key="1">
    <citation type="submission" date="2014-07" db="EMBL/GenBank/DDBJ databases">
        <title>Genome of Chryseobacterium soli DSM 19298.</title>
        <authorList>
            <person name="Stropko S.J."/>
            <person name="Pipes S.E."/>
            <person name="Newman J."/>
        </authorList>
    </citation>
    <scope>NUCLEOTIDE SEQUENCE [LARGE SCALE GENOMIC DNA]</scope>
    <source>
        <strain evidence="1 2">DSM 19298</strain>
    </source>
</reference>
<protein>
    <submittedName>
        <fullName evidence="1">Uncharacterized protein</fullName>
    </submittedName>
</protein>
<evidence type="ECO:0000313" key="2">
    <source>
        <dbReference type="Proteomes" id="UP000028705"/>
    </source>
</evidence>
<evidence type="ECO:0000313" key="1">
    <source>
        <dbReference type="EMBL" id="KFF10392.1"/>
    </source>
</evidence>
<dbReference type="STRING" id="445961.IW15_20415"/>
<sequence length="77" mass="8352">MKISANDEPSVSSSGKRGKEIATCLFNIDTVNSLLCKVSLLGQVNKIISFTLAPKSGGFGEQVFSFYESNIFWESAL</sequence>
<dbReference type="Proteomes" id="UP000028705">
    <property type="component" value="Unassembled WGS sequence"/>
</dbReference>
<dbReference type="AlphaFoldDB" id="A0A086A128"/>
<proteinExistence type="predicted"/>
<name>A0A086A128_9FLAO</name>
<gene>
    <name evidence="1" type="ORF">IW15_20415</name>
</gene>
<comment type="caution">
    <text evidence="1">The sequence shown here is derived from an EMBL/GenBank/DDBJ whole genome shotgun (WGS) entry which is preliminary data.</text>
</comment>
<accession>A0A086A128</accession>
<keyword evidence="2" id="KW-1185">Reference proteome</keyword>
<organism evidence="1 2">
    <name type="scientific">Chryseobacterium soli</name>
    <dbReference type="NCBI Taxonomy" id="445961"/>
    <lineage>
        <taxon>Bacteria</taxon>
        <taxon>Pseudomonadati</taxon>
        <taxon>Bacteroidota</taxon>
        <taxon>Flavobacteriia</taxon>
        <taxon>Flavobacteriales</taxon>
        <taxon>Weeksellaceae</taxon>
        <taxon>Chryseobacterium group</taxon>
        <taxon>Chryseobacterium</taxon>
    </lineage>
</organism>